<evidence type="ECO:0000256" key="3">
    <source>
        <dbReference type="ARBA" id="ARBA00022723"/>
    </source>
</evidence>
<keyword evidence="3" id="KW-0479">Metal-binding</keyword>
<dbReference type="PANTHER" id="PTHR48267:SF1">
    <property type="entry name" value="BILIRUBIN OXIDASE"/>
    <property type="match status" value="1"/>
</dbReference>
<dbReference type="PROSITE" id="PS51318">
    <property type="entry name" value="TAT"/>
    <property type="match status" value="1"/>
</dbReference>
<evidence type="ECO:0000256" key="5">
    <source>
        <dbReference type="ARBA" id="ARBA00038978"/>
    </source>
</evidence>
<reference evidence="12 13" key="1">
    <citation type="submission" date="2020-05" db="EMBL/GenBank/DDBJ databases">
        <title>Nakamurella sp. DB0629 isolated from air conditioner.</title>
        <authorList>
            <person name="Kim D.H."/>
            <person name="Kim D.-U."/>
        </authorList>
    </citation>
    <scope>NUCLEOTIDE SEQUENCE [LARGE SCALE GENOMIC DNA]</scope>
    <source>
        <strain evidence="12 13">DB0629</strain>
    </source>
</reference>
<comment type="catalytic activity">
    <reaction evidence="9">
        <text>4 Cu(+) + O2 + 4 H(+) = 4 Cu(2+) + 2 H2O</text>
        <dbReference type="Rhea" id="RHEA:30083"/>
        <dbReference type="ChEBI" id="CHEBI:15377"/>
        <dbReference type="ChEBI" id="CHEBI:15378"/>
        <dbReference type="ChEBI" id="CHEBI:15379"/>
        <dbReference type="ChEBI" id="CHEBI:29036"/>
        <dbReference type="ChEBI" id="CHEBI:49552"/>
        <dbReference type="EC" id="1.16.3.4"/>
    </reaction>
    <physiologicalReaction direction="left-to-right" evidence="9">
        <dbReference type="Rhea" id="RHEA:30084"/>
    </physiologicalReaction>
</comment>
<dbReference type="AlphaFoldDB" id="A0A849A7B3"/>
<dbReference type="PANTHER" id="PTHR48267">
    <property type="entry name" value="CUPREDOXIN SUPERFAMILY PROTEIN"/>
    <property type="match status" value="1"/>
</dbReference>
<dbReference type="PROSITE" id="PS51257">
    <property type="entry name" value="PROKAR_LIPOPROTEIN"/>
    <property type="match status" value="1"/>
</dbReference>
<sequence>MSEFTRREFGRFVLAAAVTGAAGATLGGCAADVAGTSATLVPSRLPLPKPFSVPLPKASVLRPDRAGRILITQRVADLQILPGVRTPVWGYDGTFPGPTIETRSGSPVTITHTNALPVPTVTHLHGGHTPADSDGWPTDLLLPQRMSDGNGGTHAGHTGMTGMADPEARLRTSTREYRYPMDQPAATLWYHDHRMDFTGPAVWRGLAGMHLVRDDHEDSLSLPRDERELPLLIADRSFDADGSFRYPSVDPTLQRPGVADEWMSGVLGDVMLVNGAPWPVAEVDAARYRLRILNAGNARRLSLTLDADGTRLPFVQIGSDGGLLAAPRERGEITLAPGERIDAVVDFAALPPGRQVTMRNGIGGGGTALVMRFAVARRGRDDSRVPARLAERPPARDIPAGAPRRNFLFARGSDGRTAMWTINGEPFRPQRAVATIQRDRTEIWRLTSNVHHPVHVHLDPFLVLGREDDGLKDTVDMLPGETLEIAVRFSDYVGRYVLHCHNLEHEDMAMMARFDVR</sequence>
<evidence type="ECO:0000256" key="2">
    <source>
        <dbReference type="ARBA" id="ARBA00011245"/>
    </source>
</evidence>
<comment type="similarity">
    <text evidence="1">Belongs to the multicopper oxidase family.</text>
</comment>
<dbReference type="GO" id="GO:0016491">
    <property type="term" value="F:oxidoreductase activity"/>
    <property type="evidence" value="ECO:0007669"/>
    <property type="project" value="UniProtKB-KW"/>
</dbReference>
<dbReference type="InterPro" id="IPR045087">
    <property type="entry name" value="Cu-oxidase_fam"/>
</dbReference>
<keyword evidence="13" id="KW-1185">Reference proteome</keyword>
<evidence type="ECO:0000256" key="1">
    <source>
        <dbReference type="ARBA" id="ARBA00010609"/>
    </source>
</evidence>
<feature type="domain" description="Plastocyanin-like" evidence="11">
    <location>
        <begin position="172"/>
        <end position="215"/>
    </location>
</feature>
<evidence type="ECO:0000313" key="12">
    <source>
        <dbReference type="EMBL" id="NNG34931.1"/>
    </source>
</evidence>
<comment type="subunit">
    <text evidence="2">Monomer.</text>
</comment>
<dbReference type="Pfam" id="PF07731">
    <property type="entry name" value="Cu-oxidase_2"/>
    <property type="match status" value="1"/>
</dbReference>
<accession>A0A849A7B3</accession>
<dbReference type="GO" id="GO:0005507">
    <property type="term" value="F:copper ion binding"/>
    <property type="evidence" value="ECO:0007669"/>
    <property type="project" value="InterPro"/>
</dbReference>
<evidence type="ECO:0000256" key="4">
    <source>
        <dbReference type="ARBA" id="ARBA00023002"/>
    </source>
</evidence>
<evidence type="ECO:0000313" key="13">
    <source>
        <dbReference type="Proteomes" id="UP000562984"/>
    </source>
</evidence>
<evidence type="ECO:0000256" key="8">
    <source>
        <dbReference type="ARBA" id="ARBA00043090"/>
    </source>
</evidence>
<dbReference type="EC" id="1.16.3.4" evidence="5"/>
<evidence type="ECO:0000256" key="9">
    <source>
        <dbReference type="ARBA" id="ARBA00048092"/>
    </source>
</evidence>
<dbReference type="Proteomes" id="UP000562984">
    <property type="component" value="Unassembled WGS sequence"/>
</dbReference>
<dbReference type="EMBL" id="JABEND010000002">
    <property type="protein sequence ID" value="NNG34931.1"/>
    <property type="molecule type" value="Genomic_DNA"/>
</dbReference>
<keyword evidence="4" id="KW-0560">Oxidoreductase</keyword>
<feature type="domain" description="Plastocyanin-like" evidence="11">
    <location>
        <begin position="79"/>
        <end position="137"/>
    </location>
</feature>
<gene>
    <name evidence="12" type="ORF">HKD39_04195</name>
</gene>
<name>A0A849A7B3_9ACTN</name>
<dbReference type="InterPro" id="IPR002355">
    <property type="entry name" value="Cu_oxidase_Cu_BS"/>
</dbReference>
<feature type="domain" description="Plastocyanin-like" evidence="10">
    <location>
        <begin position="416"/>
        <end position="517"/>
    </location>
</feature>
<protein>
    <recommendedName>
        <fullName evidence="6">Multicopper oxidase CueO</fullName>
        <ecNumber evidence="5">1.16.3.4</ecNumber>
    </recommendedName>
    <alternativeName>
        <fullName evidence="7">Copper efflux oxidase</fullName>
    </alternativeName>
    <alternativeName>
        <fullName evidence="8">Cuprous oxidase</fullName>
    </alternativeName>
</protein>
<evidence type="ECO:0000256" key="7">
    <source>
        <dbReference type="ARBA" id="ARBA00042896"/>
    </source>
</evidence>
<dbReference type="Gene3D" id="2.60.40.420">
    <property type="entry name" value="Cupredoxins - blue copper proteins"/>
    <property type="match status" value="3"/>
</dbReference>
<evidence type="ECO:0000259" key="10">
    <source>
        <dbReference type="Pfam" id="PF07731"/>
    </source>
</evidence>
<dbReference type="InterPro" id="IPR011707">
    <property type="entry name" value="Cu-oxidase-like_N"/>
</dbReference>
<evidence type="ECO:0000256" key="6">
    <source>
        <dbReference type="ARBA" id="ARBA00041027"/>
    </source>
</evidence>
<comment type="caution">
    <text evidence="12">The sequence shown here is derived from an EMBL/GenBank/DDBJ whole genome shotgun (WGS) entry which is preliminary data.</text>
</comment>
<dbReference type="InterPro" id="IPR011706">
    <property type="entry name" value="Cu-oxidase_C"/>
</dbReference>
<evidence type="ECO:0000259" key="11">
    <source>
        <dbReference type="Pfam" id="PF07732"/>
    </source>
</evidence>
<organism evidence="12 13">
    <name type="scientific">Nakamurella aerolata</name>
    <dbReference type="NCBI Taxonomy" id="1656892"/>
    <lineage>
        <taxon>Bacteria</taxon>
        <taxon>Bacillati</taxon>
        <taxon>Actinomycetota</taxon>
        <taxon>Actinomycetes</taxon>
        <taxon>Nakamurellales</taxon>
        <taxon>Nakamurellaceae</taxon>
        <taxon>Nakamurella</taxon>
    </lineage>
</organism>
<dbReference type="SUPFAM" id="SSF49503">
    <property type="entry name" value="Cupredoxins"/>
    <property type="match status" value="3"/>
</dbReference>
<dbReference type="RefSeq" id="WP_171198592.1">
    <property type="nucleotide sequence ID" value="NZ_JABEND010000002.1"/>
</dbReference>
<dbReference type="InterPro" id="IPR006311">
    <property type="entry name" value="TAT_signal"/>
</dbReference>
<dbReference type="Pfam" id="PF07732">
    <property type="entry name" value="Cu-oxidase_3"/>
    <property type="match status" value="2"/>
</dbReference>
<dbReference type="InterPro" id="IPR008972">
    <property type="entry name" value="Cupredoxin"/>
</dbReference>
<proteinExistence type="inferred from homology"/>
<dbReference type="PROSITE" id="PS00080">
    <property type="entry name" value="MULTICOPPER_OXIDASE2"/>
    <property type="match status" value="1"/>
</dbReference>